<dbReference type="SMART" id="SM00382">
    <property type="entry name" value="AAA"/>
    <property type="match status" value="2"/>
</dbReference>
<dbReference type="GeneID" id="64407587"/>
<evidence type="ECO:0000256" key="1">
    <source>
        <dbReference type="ARBA" id="ARBA00005417"/>
    </source>
</evidence>
<evidence type="ECO:0000256" key="4">
    <source>
        <dbReference type="ARBA" id="ARBA00022840"/>
    </source>
</evidence>
<dbReference type="EC" id="3.6.3.-" evidence="6"/>
<feature type="domain" description="ABC transporter" evidence="5">
    <location>
        <begin position="8"/>
        <end position="247"/>
    </location>
</feature>
<comment type="similarity">
    <text evidence="1">Belongs to the ABC transporter superfamily.</text>
</comment>
<dbReference type="InterPro" id="IPR050319">
    <property type="entry name" value="ABC_transp_ATP-bind"/>
</dbReference>
<accession>A0A448N0C9</accession>
<dbReference type="PROSITE" id="PS50893">
    <property type="entry name" value="ABC_TRANSPORTER_2"/>
    <property type="match status" value="2"/>
</dbReference>
<feature type="domain" description="ABC transporter" evidence="5">
    <location>
        <begin position="262"/>
        <end position="483"/>
    </location>
</feature>
<reference evidence="6 7" key="1">
    <citation type="submission" date="2018-12" db="EMBL/GenBank/DDBJ databases">
        <authorList>
            <consortium name="Pathogen Informatics"/>
        </authorList>
    </citation>
    <scope>NUCLEOTIDE SEQUENCE [LARGE SCALE GENOMIC DNA]</scope>
    <source>
        <strain evidence="6 7">NCTC12967</strain>
    </source>
</reference>
<protein>
    <submittedName>
        <fullName evidence="6">Glutathione import ATP-binding protein GsiA</fullName>
        <ecNumber evidence="6">3.6.3.-</ecNumber>
    </submittedName>
</protein>
<dbReference type="GO" id="GO:0016887">
    <property type="term" value="F:ATP hydrolysis activity"/>
    <property type="evidence" value="ECO:0007669"/>
    <property type="project" value="InterPro"/>
</dbReference>
<dbReference type="Proteomes" id="UP000273044">
    <property type="component" value="Chromosome"/>
</dbReference>
<keyword evidence="7" id="KW-1185">Reference proteome</keyword>
<dbReference type="SUPFAM" id="SSF52540">
    <property type="entry name" value="P-loop containing nucleoside triphosphate hydrolases"/>
    <property type="match status" value="2"/>
</dbReference>
<evidence type="ECO:0000256" key="3">
    <source>
        <dbReference type="ARBA" id="ARBA00022741"/>
    </source>
</evidence>
<dbReference type="PANTHER" id="PTHR43776">
    <property type="entry name" value="TRANSPORT ATP-BINDING PROTEIN"/>
    <property type="match status" value="1"/>
</dbReference>
<proteinExistence type="inferred from homology"/>
<dbReference type="GO" id="GO:0055085">
    <property type="term" value="P:transmembrane transport"/>
    <property type="evidence" value="ECO:0007669"/>
    <property type="project" value="UniProtKB-ARBA"/>
</dbReference>
<dbReference type="InterPro" id="IPR003439">
    <property type="entry name" value="ABC_transporter-like_ATP-bd"/>
</dbReference>
<organism evidence="6 7">
    <name type="scientific">Arachnia propionica</name>
    <dbReference type="NCBI Taxonomy" id="1750"/>
    <lineage>
        <taxon>Bacteria</taxon>
        <taxon>Bacillati</taxon>
        <taxon>Actinomycetota</taxon>
        <taxon>Actinomycetes</taxon>
        <taxon>Propionibacteriales</taxon>
        <taxon>Propionibacteriaceae</taxon>
        <taxon>Arachnia</taxon>
    </lineage>
</organism>
<dbReference type="RefSeq" id="WP_061788445.1">
    <property type="nucleotide sequence ID" value="NZ_LR134406.1"/>
</dbReference>
<name>A0A448N0C9_9ACTN</name>
<keyword evidence="2" id="KW-0813">Transport</keyword>
<keyword evidence="3" id="KW-0547">Nucleotide-binding</keyword>
<evidence type="ECO:0000259" key="5">
    <source>
        <dbReference type="PROSITE" id="PS50893"/>
    </source>
</evidence>
<dbReference type="InterPro" id="IPR017871">
    <property type="entry name" value="ABC_transporter-like_CS"/>
</dbReference>
<evidence type="ECO:0000313" key="6">
    <source>
        <dbReference type="EMBL" id="VEH70833.1"/>
    </source>
</evidence>
<dbReference type="Pfam" id="PF00005">
    <property type="entry name" value="ABC_tran"/>
    <property type="match status" value="2"/>
</dbReference>
<gene>
    <name evidence="6" type="primary">gsiA_8</name>
    <name evidence="6" type="ORF">NCTC12967_02139</name>
</gene>
<dbReference type="Gene3D" id="3.40.50.300">
    <property type="entry name" value="P-loop containing nucleotide triphosphate hydrolases"/>
    <property type="match status" value="2"/>
</dbReference>
<sequence>MPSREPLITVEALSVTYPNGVKALDEVSVEIPTGARVALVGSSGSGKSTLVKALLGLLPIGSEVTGRVEVTGIDMVHGDPERIRAARGLVVGYIAQDPYAACDPLRSIRHHIEAAWRMHRLRPPEQAAPSQLGSVGIEDAQRRAQERPHAFSGGMLQRASIAAGTVHHPRLVLADEPTSALDAELADGVLGLIDERSTGLLLITHDLSLIGEHCDRTLVMHQGRIVEDGATLELLTHPQASATRRLVEACPRLNTAPGDPRPAGRPVIRAQGLTHGYGTPLFQDLDLTVRAGQVLGIQGPSGCGKSTLLRLLAGLEKPQAGRVEFLPDTGAVHRRPAGFVMPVFQNPVGSLSPRWPIWRCLAEPLRARGERRSRAEWVELAQEKLSEIGLGAVDPRRRSRELSVGQAQRVAIARAMVARPAVIVADEPSASLDVLSAQVSCSMLTAAADEGAAVVVVSHDTARLQTMVDRLLVFRDGVVRQQR</sequence>
<dbReference type="AlphaFoldDB" id="A0A448N0C9"/>
<evidence type="ECO:0000256" key="2">
    <source>
        <dbReference type="ARBA" id="ARBA00022448"/>
    </source>
</evidence>
<dbReference type="CDD" id="cd03257">
    <property type="entry name" value="ABC_NikE_OppD_transporters"/>
    <property type="match status" value="1"/>
</dbReference>
<dbReference type="InterPro" id="IPR003593">
    <property type="entry name" value="AAA+_ATPase"/>
</dbReference>
<dbReference type="GO" id="GO:0005524">
    <property type="term" value="F:ATP binding"/>
    <property type="evidence" value="ECO:0007669"/>
    <property type="project" value="UniProtKB-KW"/>
</dbReference>
<dbReference type="PANTHER" id="PTHR43776:SF7">
    <property type="entry name" value="D,D-DIPEPTIDE TRANSPORT ATP-BINDING PROTEIN DDPF-RELATED"/>
    <property type="match status" value="1"/>
</dbReference>
<keyword evidence="4 6" id="KW-0067">ATP-binding</keyword>
<dbReference type="InterPro" id="IPR027417">
    <property type="entry name" value="P-loop_NTPase"/>
</dbReference>
<keyword evidence="6" id="KW-0378">Hydrolase</keyword>
<evidence type="ECO:0000313" key="7">
    <source>
        <dbReference type="Proteomes" id="UP000273044"/>
    </source>
</evidence>
<dbReference type="PROSITE" id="PS00211">
    <property type="entry name" value="ABC_TRANSPORTER_1"/>
    <property type="match status" value="2"/>
</dbReference>
<dbReference type="EMBL" id="LR134406">
    <property type="protein sequence ID" value="VEH70833.1"/>
    <property type="molecule type" value="Genomic_DNA"/>
</dbReference>